<dbReference type="EMBL" id="AGEI01000011">
    <property type="protein sequence ID" value="EHR35630.1"/>
    <property type="molecule type" value="Genomic_DNA"/>
</dbReference>
<dbReference type="RefSeq" id="WP_005397298.1">
    <property type="nucleotide sequence ID" value="NZ_JH601088.1"/>
</dbReference>
<gene>
    <name evidence="3" type="ORF">HMPREF9709_00321</name>
</gene>
<evidence type="ECO:0000259" key="2">
    <source>
        <dbReference type="Pfam" id="PF01592"/>
    </source>
</evidence>
<feature type="domain" description="NIF system FeS cluster assembly NifU N-terminal" evidence="2">
    <location>
        <begin position="7"/>
        <end position="127"/>
    </location>
</feature>
<dbReference type="PANTHER" id="PTHR10093">
    <property type="entry name" value="IRON-SULFUR CLUSTER ASSEMBLY ENZYME NIFU HOMOLOG"/>
    <property type="match status" value="1"/>
</dbReference>
<dbReference type="GO" id="GO:0016226">
    <property type="term" value="P:iron-sulfur cluster assembly"/>
    <property type="evidence" value="ECO:0007669"/>
    <property type="project" value="InterPro"/>
</dbReference>
<evidence type="ECO:0000256" key="1">
    <source>
        <dbReference type="ARBA" id="ARBA00006420"/>
    </source>
</evidence>
<dbReference type="GO" id="GO:0005506">
    <property type="term" value="F:iron ion binding"/>
    <property type="evidence" value="ECO:0007669"/>
    <property type="project" value="InterPro"/>
</dbReference>
<dbReference type="NCBIfam" id="TIGR01994">
    <property type="entry name" value="SUF_scaf_2"/>
    <property type="match status" value="1"/>
</dbReference>
<dbReference type="eggNOG" id="COG0822">
    <property type="taxonomic scope" value="Bacteria"/>
</dbReference>
<dbReference type="FunFam" id="3.90.1010.10:FF:000002">
    <property type="entry name" value="Iron-sulfur cluster assembly scaffold protein NifU"/>
    <property type="match status" value="1"/>
</dbReference>
<comment type="caution">
    <text evidence="3">The sequence shown here is derived from an EMBL/GenBank/DDBJ whole genome shotgun (WGS) entry which is preliminary data.</text>
</comment>
<comment type="similarity">
    <text evidence="1">Belongs to the NifU family.</text>
</comment>
<evidence type="ECO:0000313" key="3">
    <source>
        <dbReference type="EMBL" id="EHR35630.1"/>
    </source>
</evidence>
<dbReference type="Pfam" id="PF01592">
    <property type="entry name" value="NifU_N"/>
    <property type="match status" value="1"/>
</dbReference>
<dbReference type="GO" id="GO:0051536">
    <property type="term" value="F:iron-sulfur cluster binding"/>
    <property type="evidence" value="ECO:0007669"/>
    <property type="project" value="InterPro"/>
</dbReference>
<proteinExistence type="inferred from homology"/>
<dbReference type="Proteomes" id="UP000004191">
    <property type="component" value="Unassembled WGS sequence"/>
</dbReference>
<dbReference type="OrthoDB" id="9804157at2"/>
<keyword evidence="4" id="KW-1185">Reference proteome</keyword>
<protein>
    <submittedName>
        <fullName evidence="3">NifU family SUF system FeS assembly protein</fullName>
    </submittedName>
</protein>
<sequence>MEIDQIYTELIKEHSLYSDNKRTLDDATDSQLGVNPSCGDEITLNIRVKDDIIEDASFEGVGCAISQASASMMIDIVKGKTISEAKHDVKNFLKMIKNEDLTEEELENLEDAVALQNISKLPARVKCAVLAWRTLDKLLTDK</sequence>
<organism evidence="3 4">
    <name type="scientific">Helcococcus kunzii ATCC 51366</name>
    <dbReference type="NCBI Taxonomy" id="883114"/>
    <lineage>
        <taxon>Bacteria</taxon>
        <taxon>Bacillati</taxon>
        <taxon>Bacillota</taxon>
        <taxon>Tissierellia</taxon>
        <taxon>Tissierellales</taxon>
        <taxon>Peptoniphilaceae</taxon>
        <taxon>Helcococcus</taxon>
    </lineage>
</organism>
<dbReference type="Gene3D" id="3.90.1010.10">
    <property type="match status" value="1"/>
</dbReference>
<dbReference type="STRING" id="883114.HMPREF9709_00321"/>
<dbReference type="CDD" id="cd06664">
    <property type="entry name" value="IscU_like"/>
    <property type="match status" value="1"/>
</dbReference>
<dbReference type="PATRIC" id="fig|883114.3.peg.316"/>
<accession>H3NLW0</accession>
<dbReference type="InterPro" id="IPR002871">
    <property type="entry name" value="NIF_FeS_clus_asmbl_NifU_N"/>
</dbReference>
<dbReference type="AlphaFoldDB" id="H3NLW0"/>
<evidence type="ECO:0000313" key="4">
    <source>
        <dbReference type="Proteomes" id="UP000004191"/>
    </source>
</evidence>
<dbReference type="SUPFAM" id="SSF82649">
    <property type="entry name" value="SufE/NifU"/>
    <property type="match status" value="1"/>
</dbReference>
<dbReference type="GeneID" id="96998333"/>
<name>H3NLW0_9FIRM</name>
<dbReference type="HOGENOM" id="CLU_079283_4_0_9"/>
<reference evidence="3 4" key="1">
    <citation type="submission" date="2012-01" db="EMBL/GenBank/DDBJ databases">
        <title>The Genome Sequence of Helcococcus kunzii ATCC 51366.</title>
        <authorList>
            <consortium name="The Broad Institute Genome Sequencing Platform"/>
            <person name="Earl A."/>
            <person name="Ward D."/>
            <person name="Feldgarden M."/>
            <person name="Gevers D."/>
            <person name="Huys G."/>
            <person name="Young S.K."/>
            <person name="Zeng Q."/>
            <person name="Gargeya S."/>
            <person name="Fitzgerald M."/>
            <person name="Haas B."/>
            <person name="Abouelleil A."/>
            <person name="Alvarado L."/>
            <person name="Arachchi H.M."/>
            <person name="Berlin A."/>
            <person name="Chapman S.B."/>
            <person name="Gearin G."/>
            <person name="Goldberg J."/>
            <person name="Griggs A."/>
            <person name="Gujja S."/>
            <person name="Hansen M."/>
            <person name="Heiman D."/>
            <person name="Howarth C."/>
            <person name="Larimer J."/>
            <person name="Lui A."/>
            <person name="MacDonald P.J.P."/>
            <person name="McCowen C."/>
            <person name="Montmayeur A."/>
            <person name="Murphy C."/>
            <person name="Neiman D."/>
            <person name="Pearson M."/>
            <person name="Priest M."/>
            <person name="Roberts A."/>
            <person name="Saif S."/>
            <person name="Shea T."/>
            <person name="Sisk P."/>
            <person name="Stolte C."/>
            <person name="Sykes S."/>
            <person name="Wortman J."/>
            <person name="Nusbaum C."/>
            <person name="Birren B."/>
        </authorList>
    </citation>
    <scope>NUCLEOTIDE SEQUENCE [LARGE SCALE GENOMIC DNA]</scope>
    <source>
        <strain evidence="3 4">ATCC 51366</strain>
    </source>
</reference>